<comment type="caution">
    <text evidence="1">The sequence shown here is derived from an EMBL/GenBank/DDBJ whole genome shotgun (WGS) entry which is preliminary data.</text>
</comment>
<evidence type="ECO:0000313" key="1">
    <source>
        <dbReference type="EMBL" id="KAL1594659.1"/>
    </source>
</evidence>
<accession>A0ABR3QRY8</accession>
<dbReference type="PANTHER" id="PTHR38790:SF4">
    <property type="entry name" value="2EXR DOMAIN-CONTAINING PROTEIN"/>
    <property type="match status" value="1"/>
</dbReference>
<proteinExistence type="predicted"/>
<organism evidence="1 2">
    <name type="scientific">Nothophoma quercina</name>
    <dbReference type="NCBI Taxonomy" id="749835"/>
    <lineage>
        <taxon>Eukaryota</taxon>
        <taxon>Fungi</taxon>
        <taxon>Dikarya</taxon>
        <taxon>Ascomycota</taxon>
        <taxon>Pezizomycotina</taxon>
        <taxon>Dothideomycetes</taxon>
        <taxon>Pleosporomycetidae</taxon>
        <taxon>Pleosporales</taxon>
        <taxon>Pleosporineae</taxon>
        <taxon>Didymellaceae</taxon>
        <taxon>Nothophoma</taxon>
    </lineage>
</organism>
<gene>
    <name evidence="1" type="ORF">SLS59_008709</name>
</gene>
<dbReference type="EMBL" id="JAKIXB020000035">
    <property type="protein sequence ID" value="KAL1594659.1"/>
    <property type="molecule type" value="Genomic_DNA"/>
</dbReference>
<protein>
    <submittedName>
        <fullName evidence="1">Uncharacterized protein</fullName>
    </submittedName>
</protein>
<reference evidence="1 2" key="1">
    <citation type="submission" date="2024-02" db="EMBL/GenBank/DDBJ databases">
        <title>De novo assembly and annotation of 12 fungi associated with fruit tree decline syndrome in Ontario, Canada.</title>
        <authorList>
            <person name="Sulman M."/>
            <person name="Ellouze W."/>
            <person name="Ilyukhin E."/>
        </authorList>
    </citation>
    <scope>NUCLEOTIDE SEQUENCE [LARGE SCALE GENOMIC DNA]</scope>
    <source>
        <strain evidence="1 2">M97-236</strain>
    </source>
</reference>
<evidence type="ECO:0000313" key="2">
    <source>
        <dbReference type="Proteomes" id="UP001521222"/>
    </source>
</evidence>
<dbReference type="Proteomes" id="UP001521222">
    <property type="component" value="Unassembled WGS sequence"/>
</dbReference>
<sequence length="203" mass="23787">MKIARRNATDSSLLRLPGELRVKIWQYALGEHQIHIQDLRHEDQIDSIYDIRTLYPDTLVPPGFEQPTFQLPGVCRQIYVESSPYVYTLNTFTFHNTATFDKWIKNRCIGQRRLIASLDVPRTYTRLYRSGFRRTFKSKFPNISRIGIDNWTLFCDYDKVRRLPENEGKGAIDMWKVAKDKLVAEIRNMEGANMVVTWHGNSS</sequence>
<name>A0ABR3QRY8_9PLEO</name>
<dbReference type="PANTHER" id="PTHR38790">
    <property type="entry name" value="2EXR DOMAIN-CONTAINING PROTEIN-RELATED"/>
    <property type="match status" value="1"/>
</dbReference>
<keyword evidence="2" id="KW-1185">Reference proteome</keyword>